<proteinExistence type="inferred from homology"/>
<keyword evidence="4 7" id="KW-0812">Transmembrane</keyword>
<dbReference type="PANTHER" id="PTHR30506">
    <property type="entry name" value="INNER MEMBRANE PROTEIN"/>
    <property type="match status" value="1"/>
</dbReference>
<feature type="domain" description="Glycine transporter" evidence="8">
    <location>
        <begin position="10"/>
        <end position="84"/>
    </location>
</feature>
<dbReference type="RefSeq" id="WP_220380371.1">
    <property type="nucleotide sequence ID" value="NZ_CP080544.1"/>
</dbReference>
<dbReference type="EMBL" id="CP080544">
    <property type="protein sequence ID" value="QYR53557.1"/>
    <property type="molecule type" value="Genomic_DNA"/>
</dbReference>
<dbReference type="Proteomes" id="UP000824755">
    <property type="component" value="Chromosome"/>
</dbReference>
<evidence type="ECO:0000256" key="6">
    <source>
        <dbReference type="ARBA" id="ARBA00023136"/>
    </source>
</evidence>
<comment type="similarity">
    <text evidence="2">Belongs to the UPF0126 family.</text>
</comment>
<dbReference type="Pfam" id="PF03458">
    <property type="entry name" value="Gly_transporter"/>
    <property type="match status" value="2"/>
</dbReference>
<feature type="transmembrane region" description="Helical" evidence="7">
    <location>
        <begin position="34"/>
        <end position="55"/>
    </location>
</feature>
<keyword evidence="6 7" id="KW-0472">Membrane</keyword>
<dbReference type="InterPro" id="IPR005115">
    <property type="entry name" value="Gly_transporter"/>
</dbReference>
<feature type="transmembrane region" description="Helical" evidence="7">
    <location>
        <begin position="67"/>
        <end position="84"/>
    </location>
</feature>
<comment type="subcellular location">
    <subcellularLocation>
        <location evidence="1">Cell membrane</location>
        <topology evidence="1">Multi-pass membrane protein</topology>
    </subcellularLocation>
</comment>
<gene>
    <name evidence="9" type="ORF">H8L67_03405</name>
</gene>
<keyword evidence="5 7" id="KW-1133">Transmembrane helix</keyword>
<reference evidence="9 10" key="1">
    <citation type="submission" date="2021-08" db="EMBL/GenBank/DDBJ databases">
        <title>Lysobacter sp. strain CJ11 Genome sequencing and assembly.</title>
        <authorList>
            <person name="Kim I."/>
        </authorList>
    </citation>
    <scope>NUCLEOTIDE SEQUENCE [LARGE SCALE GENOMIC DNA]</scope>
    <source>
        <strain evidence="9 10">CJ11</strain>
    </source>
</reference>
<keyword evidence="10" id="KW-1185">Reference proteome</keyword>
<dbReference type="PANTHER" id="PTHR30506:SF3">
    <property type="entry name" value="UPF0126 INNER MEMBRANE PROTEIN YADS-RELATED"/>
    <property type="match status" value="1"/>
</dbReference>
<evidence type="ECO:0000259" key="8">
    <source>
        <dbReference type="Pfam" id="PF03458"/>
    </source>
</evidence>
<sequence>MPSSEVLLLIADLVGTFVFALSGATVATRKQLDLFGVLVLSFAASSAGGICRDVLIGATPPAALRDWRYLAVAMGAGLITFFWAPLIERMKTPVRMFDAAGLGLFAVAGAQKALDYGLNPVMAALLGMLTGIGGGMLRDVLLADVPMVLRADLYAIAALAGATVVVVGIALGLPSAAVMFAGALLCFVLRMLAVRRGWHLPVAGTDRNK</sequence>
<protein>
    <submittedName>
        <fullName evidence="9">Trimeric intracellular cation channel family protein</fullName>
    </submittedName>
</protein>
<evidence type="ECO:0000256" key="1">
    <source>
        <dbReference type="ARBA" id="ARBA00004651"/>
    </source>
</evidence>
<evidence type="ECO:0000256" key="4">
    <source>
        <dbReference type="ARBA" id="ARBA00022692"/>
    </source>
</evidence>
<evidence type="ECO:0000313" key="10">
    <source>
        <dbReference type="Proteomes" id="UP000824755"/>
    </source>
</evidence>
<feature type="transmembrane region" description="Helical" evidence="7">
    <location>
        <begin position="6"/>
        <end position="27"/>
    </location>
</feature>
<evidence type="ECO:0000313" key="9">
    <source>
        <dbReference type="EMBL" id="QYR53557.1"/>
    </source>
</evidence>
<evidence type="ECO:0000256" key="3">
    <source>
        <dbReference type="ARBA" id="ARBA00022475"/>
    </source>
</evidence>
<evidence type="ECO:0000256" key="5">
    <source>
        <dbReference type="ARBA" id="ARBA00022989"/>
    </source>
</evidence>
<organism evidence="9 10">
    <name type="scientific">Lysobacter soyae</name>
    <dbReference type="NCBI Taxonomy" id="2764185"/>
    <lineage>
        <taxon>Bacteria</taxon>
        <taxon>Pseudomonadati</taxon>
        <taxon>Pseudomonadota</taxon>
        <taxon>Gammaproteobacteria</taxon>
        <taxon>Lysobacterales</taxon>
        <taxon>Lysobacteraceae</taxon>
        <taxon>Lysobacter</taxon>
    </lineage>
</organism>
<feature type="transmembrane region" description="Helical" evidence="7">
    <location>
        <begin position="153"/>
        <end position="171"/>
    </location>
</feature>
<accession>A0ABX8WRV3</accession>
<feature type="transmembrane region" description="Helical" evidence="7">
    <location>
        <begin position="120"/>
        <end position="141"/>
    </location>
</feature>
<name>A0ABX8WRV3_9GAMM</name>
<feature type="domain" description="Glycine transporter" evidence="8">
    <location>
        <begin position="96"/>
        <end position="167"/>
    </location>
</feature>
<evidence type="ECO:0000256" key="7">
    <source>
        <dbReference type="SAM" id="Phobius"/>
    </source>
</evidence>
<keyword evidence="3" id="KW-1003">Cell membrane</keyword>
<evidence type="ECO:0000256" key="2">
    <source>
        <dbReference type="ARBA" id="ARBA00008193"/>
    </source>
</evidence>